<evidence type="ECO:0000256" key="1">
    <source>
        <dbReference type="ARBA" id="ARBA00001933"/>
    </source>
</evidence>
<comment type="cofactor">
    <cofactor evidence="1">
        <name>pyridoxal 5'-phosphate</name>
        <dbReference type="ChEBI" id="CHEBI:597326"/>
    </cofactor>
</comment>
<feature type="domain" description="Aminotransferase class I/classII large" evidence="11">
    <location>
        <begin position="80"/>
        <end position="456"/>
    </location>
</feature>
<comment type="subunit">
    <text evidence="3">Homodimer.</text>
</comment>
<keyword evidence="4" id="KW-0032">Aminotransferase</keyword>
<dbReference type="FunFam" id="3.40.640.10:FF:000024">
    <property type="entry name" value="Kynurenine--oxoglutarate transaminase 3"/>
    <property type="match status" value="1"/>
</dbReference>
<dbReference type="Proteomes" id="UP000466442">
    <property type="component" value="Linkage Group LG9"/>
</dbReference>
<evidence type="ECO:0000256" key="5">
    <source>
        <dbReference type="ARBA" id="ARBA00022679"/>
    </source>
</evidence>
<comment type="pathway">
    <text evidence="9">Amino-acid degradation; L-kynurenine degradation; kynurenate from L-kynurenine: step 1/2.</text>
</comment>
<dbReference type="GO" id="GO:0047804">
    <property type="term" value="F:cysteine-S-conjugate beta-lyase activity"/>
    <property type="evidence" value="ECO:0007669"/>
    <property type="project" value="UniProtKB-EC"/>
</dbReference>
<evidence type="ECO:0000256" key="6">
    <source>
        <dbReference type="ARBA" id="ARBA00022898"/>
    </source>
</evidence>
<name>A0A6A4JRB0_APOLU</name>
<gene>
    <name evidence="12" type="ORF">GE061_019810</name>
</gene>
<dbReference type="GO" id="GO:0016212">
    <property type="term" value="F:kynurenine-oxoglutarate transaminase activity"/>
    <property type="evidence" value="ECO:0007669"/>
    <property type="project" value="TreeGrafter"/>
</dbReference>
<protein>
    <recommendedName>
        <fullName evidence="11">Aminotransferase class I/classII large domain-containing protein</fullName>
    </recommendedName>
</protein>
<organism evidence="12 13">
    <name type="scientific">Apolygus lucorum</name>
    <name type="common">Small green plant bug</name>
    <name type="synonym">Lygocoris lucorum</name>
    <dbReference type="NCBI Taxonomy" id="248454"/>
    <lineage>
        <taxon>Eukaryota</taxon>
        <taxon>Metazoa</taxon>
        <taxon>Ecdysozoa</taxon>
        <taxon>Arthropoda</taxon>
        <taxon>Hexapoda</taxon>
        <taxon>Insecta</taxon>
        <taxon>Pterygota</taxon>
        <taxon>Neoptera</taxon>
        <taxon>Paraneoptera</taxon>
        <taxon>Hemiptera</taxon>
        <taxon>Heteroptera</taxon>
        <taxon>Panheteroptera</taxon>
        <taxon>Cimicomorpha</taxon>
        <taxon>Miridae</taxon>
        <taxon>Mirini</taxon>
        <taxon>Apolygus</taxon>
    </lineage>
</organism>
<dbReference type="InterPro" id="IPR004839">
    <property type="entry name" value="Aminotransferase_I/II_large"/>
</dbReference>
<dbReference type="InterPro" id="IPR015421">
    <property type="entry name" value="PyrdxlP-dep_Trfase_major"/>
</dbReference>
<evidence type="ECO:0000256" key="3">
    <source>
        <dbReference type="ARBA" id="ARBA00011738"/>
    </source>
</evidence>
<dbReference type="FunFam" id="3.90.1150.10:FF:000275">
    <property type="entry name" value="kynurenine--oxoglutarate transaminase 1"/>
    <property type="match status" value="1"/>
</dbReference>
<dbReference type="PANTHER" id="PTHR43807">
    <property type="entry name" value="FI04487P"/>
    <property type="match status" value="1"/>
</dbReference>
<evidence type="ECO:0000313" key="13">
    <source>
        <dbReference type="Proteomes" id="UP000466442"/>
    </source>
</evidence>
<dbReference type="GO" id="GO:0097053">
    <property type="term" value="P:L-kynurenine catabolic process"/>
    <property type="evidence" value="ECO:0007669"/>
    <property type="project" value="UniProtKB-UniPathway"/>
</dbReference>
<evidence type="ECO:0000256" key="4">
    <source>
        <dbReference type="ARBA" id="ARBA00022576"/>
    </source>
</evidence>
<evidence type="ECO:0000256" key="2">
    <source>
        <dbReference type="ARBA" id="ARBA00007441"/>
    </source>
</evidence>
<dbReference type="AlphaFoldDB" id="A0A6A4JRB0"/>
<comment type="similarity">
    <text evidence="2">Belongs to the class-I pyridoxal-phosphate-dependent aminotransferase family.</text>
</comment>
<keyword evidence="6" id="KW-0663">Pyridoxal phosphate</keyword>
<dbReference type="Gene3D" id="3.90.1150.10">
    <property type="entry name" value="Aspartate Aminotransferase, domain 1"/>
    <property type="match status" value="1"/>
</dbReference>
<evidence type="ECO:0000256" key="10">
    <source>
        <dbReference type="ARBA" id="ARBA00049325"/>
    </source>
</evidence>
<keyword evidence="5" id="KW-0808">Transferase</keyword>
<dbReference type="InterPro" id="IPR051326">
    <property type="entry name" value="Kynurenine-oxoglutarate_AT"/>
</dbReference>
<evidence type="ECO:0000256" key="7">
    <source>
        <dbReference type="ARBA" id="ARBA00022990"/>
    </source>
</evidence>
<comment type="catalytic activity">
    <reaction evidence="10">
        <text>an S-substituted L-cysteine + H2O = a thiol + pyruvate + NH4(+)</text>
        <dbReference type="Rhea" id="RHEA:18121"/>
        <dbReference type="ChEBI" id="CHEBI:15361"/>
        <dbReference type="ChEBI" id="CHEBI:15377"/>
        <dbReference type="ChEBI" id="CHEBI:28938"/>
        <dbReference type="ChEBI" id="CHEBI:29256"/>
        <dbReference type="ChEBI" id="CHEBI:58717"/>
        <dbReference type="EC" id="4.4.1.13"/>
    </reaction>
    <physiologicalReaction direction="left-to-right" evidence="10">
        <dbReference type="Rhea" id="RHEA:18122"/>
    </physiologicalReaction>
</comment>
<evidence type="ECO:0000256" key="9">
    <source>
        <dbReference type="ARBA" id="ARBA00024016"/>
    </source>
</evidence>
<keyword evidence="7" id="KW-0007">Acetylation</keyword>
<accession>A0A6A4JRB0</accession>
<dbReference type="FunFam" id="3.90.1150.10:FF:000021">
    <property type="entry name" value="Kynurenine--oxoglutarate transaminase 3"/>
    <property type="match status" value="1"/>
</dbReference>
<dbReference type="EMBL" id="WIXP02000009">
    <property type="protein sequence ID" value="KAF6205637.1"/>
    <property type="molecule type" value="Genomic_DNA"/>
</dbReference>
<comment type="caution">
    <text evidence="12">The sequence shown here is derived from an EMBL/GenBank/DDBJ whole genome shotgun (WGS) entry which is preliminary data.</text>
</comment>
<dbReference type="InterPro" id="IPR015422">
    <property type="entry name" value="PyrdxlP-dep_Trfase_small"/>
</dbReference>
<dbReference type="Pfam" id="PF00155">
    <property type="entry name" value="Aminotran_1_2"/>
    <property type="match status" value="1"/>
</dbReference>
<sequence>MLSISRFLITRDKVDTPRRHLMLKQFASLAVAVSKNSSILNSSVRAVSTMSEKFKLPEKYKGSEYTVWAEFIDLALQYKPLNLGQGFPDFAAPAHVTKNLAAVAGSDEPLLQQYTRGYGHLRLVNALSKIYSPLIGREIDPKTEMITTAGAYEALYSAILGHVGPGDEVILVEPYFDCYEPMVTAAGGNCVFVPLRPTKTSGTILSSDWKLDEKELEAAFNKKTKIFLLNTPHNPIGKVFTQAELEMIAKLCKKWNVLVLSDEVYEWMVYEPYKHIRIATLPDMWERTITIGSAGKTFSVTGWKTGWAYGPANMIHNLQVVHQNNLNSINTPTQEAIARSLEEEIARRNSSDCYLVSLAKELKVKRDYMAKFFTEIGMVPTIPEGGYFMMVDWTPLASKVGLAEESDKYKDYKYAKWMTKNNKLQGIPPSAFYSPAHKNLGENYIRYCFIKKEETLKKAEQILKTWAGSKK</sequence>
<dbReference type="OrthoDB" id="2414662at2759"/>
<dbReference type="UniPathway" id="UPA00334">
    <property type="reaction ID" value="UER00726"/>
</dbReference>
<evidence type="ECO:0000313" key="12">
    <source>
        <dbReference type="EMBL" id="KAF6205637.1"/>
    </source>
</evidence>
<evidence type="ECO:0000256" key="8">
    <source>
        <dbReference type="ARBA" id="ARBA00023239"/>
    </source>
</evidence>
<dbReference type="GO" id="GO:0005739">
    <property type="term" value="C:mitochondrion"/>
    <property type="evidence" value="ECO:0007669"/>
    <property type="project" value="TreeGrafter"/>
</dbReference>
<evidence type="ECO:0000259" key="11">
    <source>
        <dbReference type="Pfam" id="PF00155"/>
    </source>
</evidence>
<dbReference type="InterPro" id="IPR015424">
    <property type="entry name" value="PyrdxlP-dep_Trfase"/>
</dbReference>
<dbReference type="Gene3D" id="3.40.640.10">
    <property type="entry name" value="Type I PLP-dependent aspartate aminotransferase-like (Major domain)"/>
    <property type="match status" value="1"/>
</dbReference>
<proteinExistence type="inferred from homology"/>
<dbReference type="PANTHER" id="PTHR43807:SF20">
    <property type="entry name" value="FI04487P"/>
    <property type="match status" value="1"/>
</dbReference>
<reference evidence="12" key="1">
    <citation type="journal article" date="2021" name="Mol. Ecol. Resour.">
        <title>Apolygus lucorum genome provides insights into omnivorousness and mesophyll feeding.</title>
        <authorList>
            <person name="Liu Y."/>
            <person name="Liu H."/>
            <person name="Wang H."/>
            <person name="Huang T."/>
            <person name="Liu B."/>
            <person name="Yang B."/>
            <person name="Yin L."/>
            <person name="Li B."/>
            <person name="Zhang Y."/>
            <person name="Zhang S."/>
            <person name="Jiang F."/>
            <person name="Zhang X."/>
            <person name="Ren Y."/>
            <person name="Wang B."/>
            <person name="Wang S."/>
            <person name="Lu Y."/>
            <person name="Wu K."/>
            <person name="Fan W."/>
            <person name="Wang G."/>
        </authorList>
    </citation>
    <scope>NUCLEOTIDE SEQUENCE</scope>
    <source>
        <strain evidence="12">12Hb</strain>
    </source>
</reference>
<keyword evidence="8" id="KW-0456">Lyase</keyword>
<dbReference type="GO" id="GO:0030170">
    <property type="term" value="F:pyridoxal phosphate binding"/>
    <property type="evidence" value="ECO:0007669"/>
    <property type="project" value="InterPro"/>
</dbReference>
<dbReference type="SUPFAM" id="SSF53383">
    <property type="entry name" value="PLP-dependent transferases"/>
    <property type="match status" value="1"/>
</dbReference>
<keyword evidence="13" id="KW-1185">Reference proteome</keyword>
<dbReference type="CDD" id="cd00609">
    <property type="entry name" value="AAT_like"/>
    <property type="match status" value="1"/>
</dbReference>